<evidence type="ECO:0000313" key="3">
    <source>
        <dbReference type="Proteomes" id="UP001176478"/>
    </source>
</evidence>
<dbReference type="GO" id="GO:0003955">
    <property type="term" value="F:NAD(P)H dehydrogenase (quinone) activity"/>
    <property type="evidence" value="ECO:0007669"/>
    <property type="project" value="UniProtKB-EC"/>
</dbReference>
<protein>
    <submittedName>
        <fullName evidence="2">SDR family oxidoreductase</fullName>
        <ecNumber evidence="2">1.6.5.2</ecNumber>
    </submittedName>
</protein>
<comment type="caution">
    <text evidence="2">The sequence shown here is derived from an EMBL/GenBank/DDBJ whole genome shotgun (WGS) entry which is preliminary data.</text>
</comment>
<dbReference type="EMBL" id="JAUQTG010000001">
    <property type="protein sequence ID" value="MDO7855284.1"/>
    <property type="molecule type" value="Genomic_DNA"/>
</dbReference>
<dbReference type="SUPFAM" id="SSF51735">
    <property type="entry name" value="NAD(P)-binding Rossmann-fold domains"/>
    <property type="match status" value="1"/>
</dbReference>
<dbReference type="Proteomes" id="UP001176478">
    <property type="component" value="Unassembled WGS sequence"/>
</dbReference>
<dbReference type="InterPro" id="IPR051604">
    <property type="entry name" value="Ergot_Alk_Oxidoreductase"/>
</dbReference>
<evidence type="ECO:0000313" key="2">
    <source>
        <dbReference type="EMBL" id="MDO7855284.1"/>
    </source>
</evidence>
<keyword evidence="2" id="KW-0560">Oxidoreductase</keyword>
<name>A0ABT9AL16_9GAMM</name>
<dbReference type="CDD" id="cd05269">
    <property type="entry name" value="TMR_SDR_a"/>
    <property type="match status" value="1"/>
</dbReference>
<reference evidence="2" key="2">
    <citation type="journal article" date="2024" name="Int. J. Antimicrob. Agents">
        <title>Identification of a novel Providencia species showing multi-drug-resistant in three patients with hospital-acquired infection.</title>
        <authorList>
            <person name="Yang W."/>
            <person name="Chen J."/>
            <person name="Yang F."/>
            <person name="Ji P."/>
            <person name="Shen S."/>
            <person name="Yin D."/>
            <person name="Hu F."/>
        </authorList>
    </citation>
    <scope>NUCLEOTIDE SEQUENCE</scope>
    <source>
        <strain evidence="2">CRE-138-0111</strain>
    </source>
</reference>
<keyword evidence="3" id="KW-1185">Reference proteome</keyword>
<dbReference type="InterPro" id="IPR036291">
    <property type="entry name" value="NAD(P)-bd_dom_sf"/>
</dbReference>
<dbReference type="Pfam" id="PF05368">
    <property type="entry name" value="NmrA"/>
    <property type="match status" value="1"/>
</dbReference>
<reference evidence="2" key="1">
    <citation type="submission" date="2023-07" db="EMBL/GenBank/DDBJ databases">
        <authorList>
            <person name="Yang W."/>
            <person name="Chen J."/>
            <person name="Ji P."/>
            <person name="Hu F."/>
        </authorList>
    </citation>
    <scope>NUCLEOTIDE SEQUENCE</scope>
    <source>
        <strain evidence="2">CRE-138-0111</strain>
    </source>
</reference>
<accession>A0ABT9AL16</accession>
<dbReference type="InterPro" id="IPR008030">
    <property type="entry name" value="NmrA-like"/>
</dbReference>
<dbReference type="Gene3D" id="3.40.50.720">
    <property type="entry name" value="NAD(P)-binding Rossmann-like Domain"/>
    <property type="match status" value="1"/>
</dbReference>
<gene>
    <name evidence="2" type="ORF">Q5E86_02615</name>
</gene>
<dbReference type="Gene3D" id="3.90.25.10">
    <property type="entry name" value="UDP-galactose 4-epimerase, domain 1"/>
    <property type="match status" value="1"/>
</dbReference>
<feature type="domain" description="NmrA-like" evidence="1">
    <location>
        <begin position="1"/>
        <end position="251"/>
    </location>
</feature>
<organism evidence="2 3">
    <name type="scientific">Providencia huashanensis</name>
    <dbReference type="NCBI Taxonomy" id="3037798"/>
    <lineage>
        <taxon>Bacteria</taxon>
        <taxon>Pseudomonadati</taxon>
        <taxon>Pseudomonadota</taxon>
        <taxon>Gammaproteobacteria</taxon>
        <taxon>Enterobacterales</taxon>
        <taxon>Morganellaceae</taxon>
        <taxon>Providencia</taxon>
    </lineage>
</organism>
<sequence length="344" mass="39482">MKNTILITGATGQVGSYLTQSLHEKGYQDVVLAIRVPNKITNTSYRTVVMDYDKPETIENALQGIDSVFMITGYTIDMLVQSKIFIDTAKKSGVKYIVHLGACGDDNAQVAHWAWHQLIERYIEWSGMQYTHLRPESYMQNLLGYQGDNNLQKGILRSYFGHAVLSWVDCADVAELAAHCLLAPEKHTGHIYRLGYENKNYTQIAELITEQLGITFQYQAENPDEFWQHALNNNLELAYMKSIYDHYVDFTNGKLDRTGIVFDNFQTITGKPPTSLKQFILKHQRYFIWASPSSLCNSGLTFISEHFTYNDALPPANRDSKNHKNFFCKWPMVFATTKRGFWLK</sequence>
<evidence type="ECO:0000259" key="1">
    <source>
        <dbReference type="Pfam" id="PF05368"/>
    </source>
</evidence>
<dbReference type="PANTHER" id="PTHR43162">
    <property type="match status" value="1"/>
</dbReference>
<dbReference type="EC" id="1.6.5.2" evidence="2"/>
<proteinExistence type="predicted"/>
<dbReference type="PANTHER" id="PTHR43162:SF1">
    <property type="entry name" value="PRESTALK A DIFFERENTIATION PROTEIN A"/>
    <property type="match status" value="1"/>
</dbReference>